<dbReference type="AlphaFoldDB" id="M5G2Y5"/>
<reference evidence="2 3" key="1">
    <citation type="journal article" date="2012" name="Science">
        <title>The Paleozoic origin of enzymatic lignin decomposition reconstructed from 31 fungal genomes.</title>
        <authorList>
            <person name="Floudas D."/>
            <person name="Binder M."/>
            <person name="Riley R."/>
            <person name="Barry K."/>
            <person name="Blanchette R.A."/>
            <person name="Henrissat B."/>
            <person name="Martinez A.T."/>
            <person name="Otillar R."/>
            <person name="Spatafora J.W."/>
            <person name="Yadav J.S."/>
            <person name="Aerts A."/>
            <person name="Benoit I."/>
            <person name="Boyd A."/>
            <person name="Carlson A."/>
            <person name="Copeland A."/>
            <person name="Coutinho P.M."/>
            <person name="de Vries R.P."/>
            <person name="Ferreira P."/>
            <person name="Findley K."/>
            <person name="Foster B."/>
            <person name="Gaskell J."/>
            <person name="Glotzer D."/>
            <person name="Gorecki P."/>
            <person name="Heitman J."/>
            <person name="Hesse C."/>
            <person name="Hori C."/>
            <person name="Igarashi K."/>
            <person name="Jurgens J.A."/>
            <person name="Kallen N."/>
            <person name="Kersten P."/>
            <person name="Kohler A."/>
            <person name="Kuees U."/>
            <person name="Kumar T.K.A."/>
            <person name="Kuo A."/>
            <person name="LaButti K."/>
            <person name="Larrondo L.F."/>
            <person name="Lindquist E."/>
            <person name="Ling A."/>
            <person name="Lombard V."/>
            <person name="Lucas S."/>
            <person name="Lundell T."/>
            <person name="Martin R."/>
            <person name="McLaughlin D.J."/>
            <person name="Morgenstern I."/>
            <person name="Morin E."/>
            <person name="Murat C."/>
            <person name="Nagy L.G."/>
            <person name="Nolan M."/>
            <person name="Ohm R.A."/>
            <person name="Patyshakuliyeva A."/>
            <person name="Rokas A."/>
            <person name="Ruiz-Duenas F.J."/>
            <person name="Sabat G."/>
            <person name="Salamov A."/>
            <person name="Samejima M."/>
            <person name="Schmutz J."/>
            <person name="Slot J.C."/>
            <person name="St John F."/>
            <person name="Stenlid J."/>
            <person name="Sun H."/>
            <person name="Sun S."/>
            <person name="Syed K."/>
            <person name="Tsang A."/>
            <person name="Wiebenga A."/>
            <person name="Young D."/>
            <person name="Pisabarro A."/>
            <person name="Eastwood D.C."/>
            <person name="Martin F."/>
            <person name="Cullen D."/>
            <person name="Grigoriev I.V."/>
            <person name="Hibbett D.S."/>
        </authorList>
    </citation>
    <scope>NUCLEOTIDE SEQUENCE [LARGE SCALE GENOMIC DNA]</scope>
    <source>
        <strain evidence="2 3">DJM-731 SS1</strain>
    </source>
</reference>
<dbReference type="Proteomes" id="UP000030653">
    <property type="component" value="Unassembled WGS sequence"/>
</dbReference>
<evidence type="ECO:0000256" key="1">
    <source>
        <dbReference type="SAM" id="MobiDB-lite"/>
    </source>
</evidence>
<gene>
    <name evidence="2" type="ORF">DACRYDRAFT_21652</name>
</gene>
<organism evidence="2 3">
    <name type="scientific">Dacryopinax primogenitus (strain DJM 731)</name>
    <name type="common">Brown rot fungus</name>
    <dbReference type="NCBI Taxonomy" id="1858805"/>
    <lineage>
        <taxon>Eukaryota</taxon>
        <taxon>Fungi</taxon>
        <taxon>Dikarya</taxon>
        <taxon>Basidiomycota</taxon>
        <taxon>Agaricomycotina</taxon>
        <taxon>Dacrymycetes</taxon>
        <taxon>Dacrymycetales</taxon>
        <taxon>Dacrymycetaceae</taxon>
        <taxon>Dacryopinax</taxon>
    </lineage>
</organism>
<dbReference type="RefSeq" id="XP_040629484.1">
    <property type="nucleotide sequence ID" value="XM_040772486.1"/>
</dbReference>
<protein>
    <submittedName>
        <fullName evidence="2">Uncharacterized protein</fullName>
    </submittedName>
</protein>
<accession>M5G2Y5</accession>
<proteinExistence type="predicted"/>
<dbReference type="HOGENOM" id="CLU_2158266_0_0_1"/>
<evidence type="ECO:0000313" key="3">
    <source>
        <dbReference type="Proteomes" id="UP000030653"/>
    </source>
</evidence>
<dbReference type="OrthoDB" id="10465955at2759"/>
<dbReference type="GeneID" id="63687548"/>
<name>M5G2Y5_DACPD</name>
<keyword evidence="3" id="KW-1185">Reference proteome</keyword>
<feature type="region of interest" description="Disordered" evidence="1">
    <location>
        <begin position="1"/>
        <end position="111"/>
    </location>
</feature>
<dbReference type="EMBL" id="JH795861">
    <property type="protein sequence ID" value="EJU02590.1"/>
    <property type="molecule type" value="Genomic_DNA"/>
</dbReference>
<sequence length="111" mass="12032">MVEEDYTPLPPRPRSIAPEDELFSFSGSNLPPPPPAFQHAVELDPAVPFDPGLGYTTQPISEVASAPFADWDEYGEASAPPLEESDDELDASESSASVPPPPPEETERRQQ</sequence>
<evidence type="ECO:0000313" key="2">
    <source>
        <dbReference type="EMBL" id="EJU02590.1"/>
    </source>
</evidence>